<dbReference type="Proteomes" id="UP001058271">
    <property type="component" value="Chromosome"/>
</dbReference>
<sequence length="188" mass="20098">MPGNVSPVGDEREGLLAFLEQQRQAVRIAAFGLTDEQARTAPGASSLTVGGLVKHLAQMERNWIGIMLRRPGPEIDYVAGFTLLPGETLAGVVADYAAAGRETDEAVAGIADLGAPVPVPKGVPWFPDDVDAWSVRWVLLHLIEETARHAGHADIVRESLDGATAMPLMAAVEGWPATPWLRPWQPPA</sequence>
<dbReference type="InterPro" id="IPR034660">
    <property type="entry name" value="DinB/YfiT-like"/>
</dbReference>
<protein>
    <submittedName>
        <fullName evidence="1">DinB family protein</fullName>
    </submittedName>
</protein>
<proteinExistence type="predicted"/>
<evidence type="ECO:0000313" key="1">
    <source>
        <dbReference type="EMBL" id="UWZ39864.1"/>
    </source>
</evidence>
<dbReference type="RefSeq" id="WP_260729297.1">
    <property type="nucleotide sequence ID" value="NZ_BAAABS010000038.1"/>
</dbReference>
<dbReference type="Gene3D" id="1.20.120.450">
    <property type="entry name" value="dinb family like domain"/>
    <property type="match status" value="1"/>
</dbReference>
<accession>A0ABY5ZCR7</accession>
<gene>
    <name evidence="1" type="ORF">Drose_17630</name>
</gene>
<keyword evidence="2" id="KW-1185">Reference proteome</keyword>
<dbReference type="Pfam" id="PF04978">
    <property type="entry name" value="MST"/>
    <property type="match status" value="1"/>
</dbReference>
<reference evidence="1" key="1">
    <citation type="submission" date="2021-04" db="EMBL/GenBank/DDBJ databases">
        <title>Biosynthetic gene clusters of Dactylosporangioum roseum.</title>
        <authorList>
            <person name="Hartkoorn R.C."/>
            <person name="Beaudoing E."/>
            <person name="Hot D."/>
            <person name="Moureu S."/>
        </authorList>
    </citation>
    <scope>NUCLEOTIDE SEQUENCE</scope>
    <source>
        <strain evidence="1">NRRL B-16295</strain>
    </source>
</reference>
<dbReference type="InterPro" id="IPR007061">
    <property type="entry name" value="MST-like"/>
</dbReference>
<organism evidence="1 2">
    <name type="scientific">Dactylosporangium roseum</name>
    <dbReference type="NCBI Taxonomy" id="47989"/>
    <lineage>
        <taxon>Bacteria</taxon>
        <taxon>Bacillati</taxon>
        <taxon>Actinomycetota</taxon>
        <taxon>Actinomycetes</taxon>
        <taxon>Micromonosporales</taxon>
        <taxon>Micromonosporaceae</taxon>
        <taxon>Dactylosporangium</taxon>
    </lineage>
</organism>
<name>A0ABY5ZCR7_9ACTN</name>
<evidence type="ECO:0000313" key="2">
    <source>
        <dbReference type="Proteomes" id="UP001058271"/>
    </source>
</evidence>
<dbReference type="EMBL" id="CP073721">
    <property type="protein sequence ID" value="UWZ39864.1"/>
    <property type="molecule type" value="Genomic_DNA"/>
</dbReference>
<dbReference type="SUPFAM" id="SSF109854">
    <property type="entry name" value="DinB/YfiT-like putative metalloenzymes"/>
    <property type="match status" value="1"/>
</dbReference>